<evidence type="ECO:0000313" key="5">
    <source>
        <dbReference type="EnsemblPlants" id="Kaladp0081s0044.1.v1.1"/>
    </source>
</evidence>
<dbReference type="InterPro" id="IPR035595">
    <property type="entry name" value="UDP_glycos_trans_CS"/>
</dbReference>
<evidence type="ECO:0000313" key="6">
    <source>
        <dbReference type="Proteomes" id="UP000594263"/>
    </source>
</evidence>
<name>A0A7N0UQU5_KALFE</name>
<evidence type="ECO:0000256" key="1">
    <source>
        <dbReference type="ARBA" id="ARBA00009995"/>
    </source>
</evidence>
<dbReference type="Gene3D" id="3.40.50.2000">
    <property type="entry name" value="Glycogen Phosphorylase B"/>
    <property type="match status" value="2"/>
</dbReference>
<dbReference type="Pfam" id="PF00201">
    <property type="entry name" value="UDPGT"/>
    <property type="match status" value="1"/>
</dbReference>
<reference evidence="5" key="1">
    <citation type="submission" date="2021-01" db="UniProtKB">
        <authorList>
            <consortium name="EnsemblPlants"/>
        </authorList>
    </citation>
    <scope>IDENTIFICATION</scope>
</reference>
<evidence type="ECO:0000256" key="3">
    <source>
        <dbReference type="RuleBase" id="RU003718"/>
    </source>
</evidence>
<dbReference type="SUPFAM" id="SSF53756">
    <property type="entry name" value="UDP-Glycosyltransferase/glycogen phosphorylase"/>
    <property type="match status" value="1"/>
</dbReference>
<dbReference type="InterPro" id="IPR002213">
    <property type="entry name" value="UDP_glucos_trans"/>
</dbReference>
<dbReference type="PANTHER" id="PTHR11926">
    <property type="entry name" value="GLUCOSYL/GLUCURONOSYL TRANSFERASES"/>
    <property type="match status" value="1"/>
</dbReference>
<dbReference type="FunFam" id="3.40.50.2000:FF:000019">
    <property type="entry name" value="Glycosyltransferase"/>
    <property type="match status" value="1"/>
</dbReference>
<keyword evidence="6" id="KW-1185">Reference proteome</keyword>
<dbReference type="CDD" id="cd03784">
    <property type="entry name" value="GT1_Gtf-like"/>
    <property type="match status" value="1"/>
</dbReference>
<evidence type="ECO:0000256" key="2">
    <source>
        <dbReference type="ARBA" id="ARBA00022679"/>
    </source>
</evidence>
<dbReference type="PANTHER" id="PTHR11926:SF870">
    <property type="entry name" value="UDP-GLYCOSYLTRANSFERASE 75B1"/>
    <property type="match status" value="1"/>
</dbReference>
<dbReference type="EC" id="2.4.1.-" evidence="4"/>
<dbReference type="PROSITE" id="PS00375">
    <property type="entry name" value="UDPGT"/>
    <property type="match status" value="1"/>
</dbReference>
<proteinExistence type="inferred from homology"/>
<keyword evidence="3" id="KW-0328">Glycosyltransferase</keyword>
<comment type="similarity">
    <text evidence="1 3">Belongs to the UDP-glycosyltransferase family.</text>
</comment>
<evidence type="ECO:0000256" key="4">
    <source>
        <dbReference type="RuleBase" id="RU362057"/>
    </source>
</evidence>
<dbReference type="OMA" id="RESYEHV"/>
<sequence length="495" mass="54778">MTRHHHHHFVVLSFPAQGHINPNLQFSKRLLRIGVRVTFVASSYARLGTSTAASKLPDGLTFVEYDDGYDGKVKQGDEAKQRLARMKQSSSEALQQVVSSAALEGCPVTCIAYSLLLPWAAAVARELHVLSALIWIQPATVFDIYYYYFHGFDGVMRELEDQEPSSTIDLPGLPISFTRRDLPSFVMPKNSYPAALDIFREHMAELEVETSARVLVNTFDALEPEALRSVSKLKLTAVGPLIPSAYLGGEDPSDTGFGVDLYPSTDNTSYVQWLDSKPHSSVIYVSFGSISVLSKQQMEEIGRGLLDMGKPFLWVIRECGSKSGEDSTADSEEDGDQKLISCMEELEHVGVIVPWCSQLQVLSHPAISCFFTHCGWNSTMESLISGVPMVGFPQWTDQSTNAKLVEDCWRTGARVNPNGDGLVERDEVKRLALRFVCLNNRDFACYQRLQHCLLVALLLNPLENHISTPIPDLLHLLQTTPGGVPFSSNTVNNPG</sequence>
<dbReference type="Gramene" id="Kaladp0081s0044.1.v1.1">
    <property type="protein sequence ID" value="Kaladp0081s0044.1.v1.1"/>
    <property type="gene ID" value="Kaladp0081s0044.v1.1"/>
</dbReference>
<dbReference type="GO" id="GO:0080044">
    <property type="term" value="F:quercetin 7-O-glucosyltransferase activity"/>
    <property type="evidence" value="ECO:0007669"/>
    <property type="project" value="TreeGrafter"/>
</dbReference>
<dbReference type="AlphaFoldDB" id="A0A7N0UQU5"/>
<organism evidence="5 6">
    <name type="scientific">Kalanchoe fedtschenkoi</name>
    <name type="common">Lavender scallops</name>
    <name type="synonym">South American air plant</name>
    <dbReference type="NCBI Taxonomy" id="63787"/>
    <lineage>
        <taxon>Eukaryota</taxon>
        <taxon>Viridiplantae</taxon>
        <taxon>Streptophyta</taxon>
        <taxon>Embryophyta</taxon>
        <taxon>Tracheophyta</taxon>
        <taxon>Spermatophyta</taxon>
        <taxon>Magnoliopsida</taxon>
        <taxon>eudicotyledons</taxon>
        <taxon>Gunneridae</taxon>
        <taxon>Pentapetalae</taxon>
        <taxon>Saxifragales</taxon>
        <taxon>Crassulaceae</taxon>
        <taxon>Kalanchoe</taxon>
    </lineage>
</organism>
<dbReference type="EnsemblPlants" id="Kaladp0081s0044.1.v1.1">
    <property type="protein sequence ID" value="Kaladp0081s0044.1.v1.1"/>
    <property type="gene ID" value="Kaladp0081s0044.v1.1"/>
</dbReference>
<dbReference type="GO" id="GO:0080043">
    <property type="term" value="F:quercetin 3-O-glucosyltransferase activity"/>
    <property type="evidence" value="ECO:0007669"/>
    <property type="project" value="TreeGrafter"/>
</dbReference>
<accession>A0A7N0UQU5</accession>
<keyword evidence="2 3" id="KW-0808">Transferase</keyword>
<dbReference type="Proteomes" id="UP000594263">
    <property type="component" value="Unplaced"/>
</dbReference>
<protein>
    <recommendedName>
        <fullName evidence="4">Glycosyltransferase</fullName>
        <ecNumber evidence="4">2.4.1.-</ecNumber>
    </recommendedName>
</protein>